<evidence type="ECO:0000256" key="1">
    <source>
        <dbReference type="SAM" id="SignalP"/>
    </source>
</evidence>
<dbReference type="AlphaFoldDB" id="A0AAD4QMC5"/>
<dbReference type="Proteomes" id="UP001203297">
    <property type="component" value="Unassembled WGS sequence"/>
</dbReference>
<keyword evidence="3" id="KW-1185">Reference proteome</keyword>
<feature type="chain" id="PRO_5042218927" evidence="1">
    <location>
        <begin position="19"/>
        <end position="142"/>
    </location>
</feature>
<comment type="caution">
    <text evidence="2">The sequence shown here is derived from an EMBL/GenBank/DDBJ whole genome shotgun (WGS) entry which is preliminary data.</text>
</comment>
<dbReference type="EMBL" id="WTXG01000030">
    <property type="protein sequence ID" value="KAI0298177.1"/>
    <property type="molecule type" value="Genomic_DNA"/>
</dbReference>
<name>A0AAD4QMC5_9AGAM</name>
<accession>A0AAD4QMC5</accession>
<keyword evidence="1" id="KW-0732">Signal</keyword>
<proteinExistence type="predicted"/>
<evidence type="ECO:0000313" key="3">
    <source>
        <dbReference type="Proteomes" id="UP001203297"/>
    </source>
</evidence>
<gene>
    <name evidence="2" type="ORF">B0F90DRAFT_1669208</name>
</gene>
<reference evidence="2" key="1">
    <citation type="journal article" date="2022" name="New Phytol.">
        <title>Evolutionary transition to the ectomycorrhizal habit in the genomes of a hyperdiverse lineage of mushroom-forming fungi.</title>
        <authorList>
            <person name="Looney B."/>
            <person name="Miyauchi S."/>
            <person name="Morin E."/>
            <person name="Drula E."/>
            <person name="Courty P.E."/>
            <person name="Kohler A."/>
            <person name="Kuo A."/>
            <person name="LaButti K."/>
            <person name="Pangilinan J."/>
            <person name="Lipzen A."/>
            <person name="Riley R."/>
            <person name="Andreopoulos W."/>
            <person name="He G."/>
            <person name="Johnson J."/>
            <person name="Nolan M."/>
            <person name="Tritt A."/>
            <person name="Barry K.W."/>
            <person name="Grigoriev I.V."/>
            <person name="Nagy L.G."/>
            <person name="Hibbett D."/>
            <person name="Henrissat B."/>
            <person name="Matheny P.B."/>
            <person name="Labbe J."/>
            <person name="Martin F.M."/>
        </authorList>
    </citation>
    <scope>NUCLEOTIDE SEQUENCE</scope>
    <source>
        <strain evidence="2">BPL690</strain>
    </source>
</reference>
<protein>
    <submittedName>
        <fullName evidence="2">Uncharacterized protein</fullName>
    </submittedName>
</protein>
<sequence>MKFFVAFLLAALAAAVSSLPLLGRDVDENLIPQFGATRGVNPTATGTCDGPTNGADGKPVQVPCTCPPDRATFIASLNANVNAGHIVNNPSISAPFPTDDSKASQIVRLQTAMATLQNLNGPGQGCPVASTTFLDQQNALQG</sequence>
<evidence type="ECO:0000313" key="2">
    <source>
        <dbReference type="EMBL" id="KAI0298177.1"/>
    </source>
</evidence>
<organism evidence="2 3">
    <name type="scientific">Multifurca ochricompacta</name>
    <dbReference type="NCBI Taxonomy" id="376703"/>
    <lineage>
        <taxon>Eukaryota</taxon>
        <taxon>Fungi</taxon>
        <taxon>Dikarya</taxon>
        <taxon>Basidiomycota</taxon>
        <taxon>Agaricomycotina</taxon>
        <taxon>Agaricomycetes</taxon>
        <taxon>Russulales</taxon>
        <taxon>Russulaceae</taxon>
        <taxon>Multifurca</taxon>
    </lineage>
</organism>
<feature type="signal peptide" evidence="1">
    <location>
        <begin position="1"/>
        <end position="18"/>
    </location>
</feature>